<evidence type="ECO:0000313" key="1">
    <source>
        <dbReference type="EMBL" id="ASF41756.1"/>
    </source>
</evidence>
<dbReference type="AlphaFoldDB" id="A0A1Z4BKF1"/>
<name>A0A1Z4BKF1_9FLAO</name>
<dbReference type="EMBL" id="CP022022">
    <property type="protein sequence ID" value="ASF41756.1"/>
    <property type="molecule type" value="Genomic_DNA"/>
</dbReference>
<protein>
    <submittedName>
        <fullName evidence="1">Uncharacterized protein</fullName>
    </submittedName>
</protein>
<reference evidence="2" key="1">
    <citation type="submission" date="2017-06" db="EMBL/GenBank/DDBJ databases">
        <title>Complete genome sequence of Capnocytophaga sp. KCOM 1579 (=ChDC OS43) isolated from a human refractory periapical abscess lesion.</title>
        <authorList>
            <person name="Kook J.-K."/>
            <person name="Park S.-N."/>
            <person name="Lim Y.K."/>
            <person name="Roh H."/>
        </authorList>
    </citation>
    <scope>NUCLEOTIDE SEQUENCE [LARGE SCALE GENOMIC DNA]</scope>
    <source>
        <strain evidence="2">ChDC OS43</strain>
    </source>
</reference>
<dbReference type="Proteomes" id="UP000197007">
    <property type="component" value="Chromosome"/>
</dbReference>
<accession>A0A1Z4BKF1</accession>
<organism evidence="1 2">
    <name type="scientific">Capnocytophaga endodontalis</name>
    <dbReference type="NCBI Taxonomy" id="2708117"/>
    <lineage>
        <taxon>Bacteria</taxon>
        <taxon>Pseudomonadati</taxon>
        <taxon>Bacteroidota</taxon>
        <taxon>Flavobacteriia</taxon>
        <taxon>Flavobacteriales</taxon>
        <taxon>Flavobacteriaceae</taxon>
        <taxon>Capnocytophaga</taxon>
    </lineage>
</organism>
<sequence>MKETVKNKIKKWLLGIDRQETLPNDIVALNFNISEPYELELIGSSWYDDEDPDWACDDDFVPDDCFLPLEEIPEEVHWEQALSMIAEILKEIVAENSIKLFNVQHIAVGFVDGDLVIVK</sequence>
<proteinExistence type="predicted"/>
<keyword evidence="2" id="KW-1185">Reference proteome</keyword>
<evidence type="ECO:0000313" key="2">
    <source>
        <dbReference type="Proteomes" id="UP000197007"/>
    </source>
</evidence>
<gene>
    <name evidence="1" type="ORF">CBG49_00910</name>
</gene>
<dbReference type="KEGG" id="capn:CBG49_00910"/>
<dbReference type="RefSeq" id="WP_088592978.1">
    <property type="nucleotide sequence ID" value="NZ_CP022022.1"/>
</dbReference>